<organism evidence="1 2">
    <name type="scientific">Punica granatum</name>
    <name type="common">Pomegranate</name>
    <dbReference type="NCBI Taxonomy" id="22663"/>
    <lineage>
        <taxon>Eukaryota</taxon>
        <taxon>Viridiplantae</taxon>
        <taxon>Streptophyta</taxon>
        <taxon>Embryophyta</taxon>
        <taxon>Tracheophyta</taxon>
        <taxon>Spermatophyta</taxon>
        <taxon>Magnoliopsida</taxon>
        <taxon>eudicotyledons</taxon>
        <taxon>Gunneridae</taxon>
        <taxon>Pentapetalae</taxon>
        <taxon>rosids</taxon>
        <taxon>malvids</taxon>
        <taxon>Myrtales</taxon>
        <taxon>Lythraceae</taxon>
        <taxon>Punica</taxon>
    </lineage>
</organism>
<dbReference type="AlphaFoldDB" id="A0A218WEU9"/>
<proteinExistence type="predicted"/>
<dbReference type="EMBL" id="MTKT01004486">
    <property type="protein sequence ID" value="OWM71073.1"/>
    <property type="molecule type" value="Genomic_DNA"/>
</dbReference>
<gene>
    <name evidence="1" type="ORF">CDL15_Pgr011200</name>
</gene>
<accession>A0A218WEU9</accession>
<sequence length="82" mass="8800">MRSSAAKRDVIRCGQALLPNLGPLVKACHVDSHALEDGLGPRCSGGPVEEAHGLSHLTRRSPPLLSFSRSVGMFFSSSRRKC</sequence>
<dbReference type="Proteomes" id="UP000197138">
    <property type="component" value="Unassembled WGS sequence"/>
</dbReference>
<name>A0A218WEU9_PUNGR</name>
<evidence type="ECO:0000313" key="1">
    <source>
        <dbReference type="EMBL" id="OWM71073.1"/>
    </source>
</evidence>
<reference evidence="2" key="1">
    <citation type="journal article" date="2017" name="Plant J.">
        <title>The pomegranate (Punica granatum L.) genome and the genomics of punicalagin biosynthesis.</title>
        <authorList>
            <person name="Qin G."/>
            <person name="Xu C."/>
            <person name="Ming R."/>
            <person name="Tang H."/>
            <person name="Guyot R."/>
            <person name="Kramer E.M."/>
            <person name="Hu Y."/>
            <person name="Yi X."/>
            <person name="Qi Y."/>
            <person name="Xu X."/>
            <person name="Gao Z."/>
            <person name="Pan H."/>
            <person name="Jian J."/>
            <person name="Tian Y."/>
            <person name="Yue Z."/>
            <person name="Xu Y."/>
        </authorList>
    </citation>
    <scope>NUCLEOTIDE SEQUENCE [LARGE SCALE GENOMIC DNA]</scope>
    <source>
        <strain evidence="2">cv. Dabenzi</strain>
    </source>
</reference>
<protein>
    <submittedName>
        <fullName evidence="1">Uncharacterized protein</fullName>
    </submittedName>
</protein>
<evidence type="ECO:0000313" key="2">
    <source>
        <dbReference type="Proteomes" id="UP000197138"/>
    </source>
</evidence>
<comment type="caution">
    <text evidence="1">The sequence shown here is derived from an EMBL/GenBank/DDBJ whole genome shotgun (WGS) entry which is preliminary data.</text>
</comment>